<dbReference type="EMBL" id="MJEH01000010">
    <property type="protein sequence ID" value="OEH93715.1"/>
    <property type="molecule type" value="Genomic_DNA"/>
</dbReference>
<dbReference type="OrthoDB" id="2380880at2"/>
<feature type="transmembrane region" description="Helical" evidence="1">
    <location>
        <begin position="113"/>
        <end position="135"/>
    </location>
</feature>
<evidence type="ECO:0000256" key="1">
    <source>
        <dbReference type="SAM" id="Phobius"/>
    </source>
</evidence>
<keyword evidence="3" id="KW-1185">Reference proteome</keyword>
<feature type="transmembrane region" description="Helical" evidence="1">
    <location>
        <begin position="85"/>
        <end position="106"/>
    </location>
</feature>
<sequence length="183" mass="21528">MLNDRKETIIREIRYWKAHNLLPVQYCDFLLHLYTEGEEEQEPVKDGMRKKRSLNNLPLYLFMLLLVSQLPITFLVIYFTELSHFLQISIFVFFNIISLSSGYIYYRKKSKFVHFPIIIGALVLFLWSVHLTTIFISAEKWLLITVILSNCSLWTFAGWKMKLTYLTIAGISGAILLVSYNFL</sequence>
<dbReference type="STRING" id="1305675.BFG57_11805"/>
<keyword evidence="1" id="KW-0812">Transmembrane</keyword>
<name>A0A1E5LI18_9BACI</name>
<feature type="transmembrane region" description="Helical" evidence="1">
    <location>
        <begin position="57"/>
        <end position="79"/>
    </location>
</feature>
<feature type="transmembrane region" description="Helical" evidence="1">
    <location>
        <begin position="164"/>
        <end position="182"/>
    </location>
</feature>
<dbReference type="AlphaFoldDB" id="A0A1E5LI18"/>
<dbReference type="Proteomes" id="UP000095209">
    <property type="component" value="Unassembled WGS sequence"/>
</dbReference>
<keyword evidence="1" id="KW-1133">Transmembrane helix</keyword>
<protein>
    <recommendedName>
        <fullName evidence="4">DUF2157 domain-containing protein</fullName>
    </recommendedName>
</protein>
<accession>A0A1E5LI18</accession>
<proteinExistence type="predicted"/>
<gene>
    <name evidence="2" type="ORF">BFG57_11805</name>
</gene>
<organism evidence="2 3">
    <name type="scientific">Bacillus solimangrovi</name>
    <dbReference type="NCBI Taxonomy" id="1305675"/>
    <lineage>
        <taxon>Bacteria</taxon>
        <taxon>Bacillati</taxon>
        <taxon>Bacillota</taxon>
        <taxon>Bacilli</taxon>
        <taxon>Bacillales</taxon>
        <taxon>Bacillaceae</taxon>
        <taxon>Bacillus</taxon>
    </lineage>
</organism>
<evidence type="ECO:0008006" key="4">
    <source>
        <dbReference type="Google" id="ProtNLM"/>
    </source>
</evidence>
<keyword evidence="1" id="KW-0472">Membrane</keyword>
<evidence type="ECO:0000313" key="3">
    <source>
        <dbReference type="Proteomes" id="UP000095209"/>
    </source>
</evidence>
<evidence type="ECO:0000313" key="2">
    <source>
        <dbReference type="EMBL" id="OEH93715.1"/>
    </source>
</evidence>
<reference evidence="2 3" key="1">
    <citation type="submission" date="2016-08" db="EMBL/GenBank/DDBJ databases">
        <title>Genome of Bacillus solimangrovi GH2-4.</title>
        <authorList>
            <person name="Lim S."/>
            <person name="Kim B.-C."/>
        </authorList>
    </citation>
    <scope>NUCLEOTIDE SEQUENCE [LARGE SCALE GENOMIC DNA]</scope>
    <source>
        <strain evidence="2 3">GH2-4</strain>
    </source>
</reference>
<comment type="caution">
    <text evidence="2">The sequence shown here is derived from an EMBL/GenBank/DDBJ whole genome shotgun (WGS) entry which is preliminary data.</text>
</comment>